<dbReference type="Proteomes" id="UP000230002">
    <property type="component" value="Unassembled WGS sequence"/>
</dbReference>
<protein>
    <submittedName>
        <fullName evidence="2">Uncharacterized protein</fullName>
    </submittedName>
</protein>
<feature type="compositionally biased region" description="Polar residues" evidence="1">
    <location>
        <begin position="119"/>
        <end position="128"/>
    </location>
</feature>
<comment type="caution">
    <text evidence="2">The sequence shown here is derived from an EMBL/GenBank/DDBJ whole genome shotgun (WGS) entry which is preliminary data.</text>
</comment>
<keyword evidence="3" id="KW-1185">Reference proteome</keyword>
<dbReference type="EMBL" id="AYKW01000068">
    <property type="protein sequence ID" value="PIL23004.1"/>
    <property type="molecule type" value="Genomic_DNA"/>
</dbReference>
<sequence>MHLSIGFKDQPFSGSLREDFLSALRSEGASGLRSVAFMIELMAADVDGSLDVGQFGASIGTIFSRLPLCDVNIVMRDISLPEVSTAGMPFPSLDGGDQRAIAYNRVASPRGNAGRSPLLRTSTAHPSR</sequence>
<evidence type="ECO:0000313" key="2">
    <source>
        <dbReference type="EMBL" id="PIL23004.1"/>
    </source>
</evidence>
<reference evidence="2 3" key="1">
    <citation type="journal article" date="2015" name="Sci. Rep.">
        <title>Chromosome-level genome map provides insights into diverse defense mechanisms in the medicinal fungus Ganoderma sinense.</title>
        <authorList>
            <person name="Zhu Y."/>
            <person name="Xu J."/>
            <person name="Sun C."/>
            <person name="Zhou S."/>
            <person name="Xu H."/>
            <person name="Nelson D.R."/>
            <person name="Qian J."/>
            <person name="Song J."/>
            <person name="Luo H."/>
            <person name="Xiang L."/>
            <person name="Li Y."/>
            <person name="Xu Z."/>
            <person name="Ji A."/>
            <person name="Wang L."/>
            <person name="Lu S."/>
            <person name="Hayward A."/>
            <person name="Sun W."/>
            <person name="Li X."/>
            <person name="Schwartz D.C."/>
            <person name="Wang Y."/>
            <person name="Chen S."/>
        </authorList>
    </citation>
    <scope>NUCLEOTIDE SEQUENCE [LARGE SCALE GENOMIC DNA]</scope>
    <source>
        <strain evidence="2 3">ZZ0214-1</strain>
    </source>
</reference>
<dbReference type="OrthoDB" id="2755060at2759"/>
<proteinExistence type="predicted"/>
<name>A0A2G8RNB3_9APHY</name>
<feature type="region of interest" description="Disordered" evidence="1">
    <location>
        <begin position="107"/>
        <end position="128"/>
    </location>
</feature>
<evidence type="ECO:0000313" key="3">
    <source>
        <dbReference type="Proteomes" id="UP000230002"/>
    </source>
</evidence>
<evidence type="ECO:0000256" key="1">
    <source>
        <dbReference type="SAM" id="MobiDB-lite"/>
    </source>
</evidence>
<gene>
    <name evidence="2" type="ORF">GSI_14311</name>
</gene>
<dbReference type="AlphaFoldDB" id="A0A2G8RNB3"/>
<organism evidence="2 3">
    <name type="scientific">Ganoderma sinense ZZ0214-1</name>
    <dbReference type="NCBI Taxonomy" id="1077348"/>
    <lineage>
        <taxon>Eukaryota</taxon>
        <taxon>Fungi</taxon>
        <taxon>Dikarya</taxon>
        <taxon>Basidiomycota</taxon>
        <taxon>Agaricomycotina</taxon>
        <taxon>Agaricomycetes</taxon>
        <taxon>Polyporales</taxon>
        <taxon>Polyporaceae</taxon>
        <taxon>Ganoderma</taxon>
    </lineage>
</organism>
<accession>A0A2G8RNB3</accession>